<feature type="domain" description="Cyclic nucleotide-binding" evidence="10">
    <location>
        <begin position="405"/>
        <end position="538"/>
    </location>
</feature>
<feature type="transmembrane region" description="Helical" evidence="9">
    <location>
        <begin position="163"/>
        <end position="184"/>
    </location>
</feature>
<dbReference type="SUPFAM" id="SSF48403">
    <property type="entry name" value="Ankyrin repeat"/>
    <property type="match status" value="1"/>
</dbReference>
<evidence type="ECO:0000256" key="3">
    <source>
        <dbReference type="ARBA" id="ARBA00022448"/>
    </source>
</evidence>
<dbReference type="Pfam" id="PF00520">
    <property type="entry name" value="Ion_trans"/>
    <property type="match status" value="1"/>
</dbReference>
<feature type="transmembrane region" description="Helical" evidence="9">
    <location>
        <begin position="85"/>
        <end position="104"/>
    </location>
</feature>
<comment type="subcellular location">
    <subcellularLocation>
        <location evidence="1">Membrane</location>
        <topology evidence="1">Multi-pass membrane protein</topology>
    </subcellularLocation>
</comment>
<evidence type="ECO:0000256" key="8">
    <source>
        <dbReference type="PROSITE-ProRule" id="PRU00023"/>
    </source>
</evidence>
<evidence type="ECO:0000313" key="12">
    <source>
        <dbReference type="Proteomes" id="UP001530315"/>
    </source>
</evidence>
<dbReference type="InterPro" id="IPR014710">
    <property type="entry name" value="RmlC-like_jellyroll"/>
</dbReference>
<feature type="transmembrane region" description="Helical" evidence="9">
    <location>
        <begin position="304"/>
        <end position="328"/>
    </location>
</feature>
<dbReference type="PROSITE" id="PS50042">
    <property type="entry name" value="CNMP_BINDING_3"/>
    <property type="match status" value="1"/>
</dbReference>
<evidence type="ECO:0000313" key="11">
    <source>
        <dbReference type="EMBL" id="KAL3780519.1"/>
    </source>
</evidence>
<evidence type="ECO:0000256" key="5">
    <source>
        <dbReference type="ARBA" id="ARBA00022989"/>
    </source>
</evidence>
<dbReference type="CDD" id="cd00038">
    <property type="entry name" value="CAP_ED"/>
    <property type="match status" value="1"/>
</dbReference>
<feature type="repeat" description="ANK" evidence="8">
    <location>
        <begin position="659"/>
        <end position="691"/>
    </location>
</feature>
<dbReference type="Pfam" id="PF00027">
    <property type="entry name" value="cNMP_binding"/>
    <property type="match status" value="1"/>
</dbReference>
<organism evidence="11 12">
    <name type="scientific">Stephanodiscus triporus</name>
    <dbReference type="NCBI Taxonomy" id="2934178"/>
    <lineage>
        <taxon>Eukaryota</taxon>
        <taxon>Sar</taxon>
        <taxon>Stramenopiles</taxon>
        <taxon>Ochrophyta</taxon>
        <taxon>Bacillariophyta</taxon>
        <taxon>Coscinodiscophyceae</taxon>
        <taxon>Thalassiosirophycidae</taxon>
        <taxon>Stephanodiscales</taxon>
        <taxon>Stephanodiscaceae</taxon>
        <taxon>Stephanodiscus</taxon>
    </lineage>
</organism>
<keyword evidence="6" id="KW-0406">Ion transport</keyword>
<dbReference type="Gene3D" id="2.60.120.10">
    <property type="entry name" value="Jelly Rolls"/>
    <property type="match status" value="1"/>
</dbReference>
<dbReference type="SUPFAM" id="SSF81324">
    <property type="entry name" value="Voltage-gated potassium channels"/>
    <property type="match status" value="1"/>
</dbReference>
<evidence type="ECO:0000256" key="7">
    <source>
        <dbReference type="ARBA" id="ARBA00023136"/>
    </source>
</evidence>
<dbReference type="GO" id="GO:0016020">
    <property type="term" value="C:membrane"/>
    <property type="evidence" value="ECO:0007669"/>
    <property type="project" value="UniProtKB-SubCell"/>
</dbReference>
<feature type="transmembrane region" description="Helical" evidence="9">
    <location>
        <begin position="274"/>
        <end position="292"/>
    </location>
</feature>
<proteinExistence type="inferred from homology"/>
<dbReference type="InterPro" id="IPR045319">
    <property type="entry name" value="KAT/AKT"/>
</dbReference>
<feature type="transmembrane region" description="Helical" evidence="9">
    <location>
        <begin position="232"/>
        <end position="253"/>
    </location>
</feature>
<dbReference type="InterPro" id="IPR036770">
    <property type="entry name" value="Ankyrin_rpt-contain_sf"/>
</dbReference>
<accession>A0ABD3NX15</accession>
<feature type="repeat" description="ANK" evidence="8">
    <location>
        <begin position="725"/>
        <end position="757"/>
    </location>
</feature>
<dbReference type="InterPro" id="IPR018490">
    <property type="entry name" value="cNMP-bd_dom_sf"/>
</dbReference>
<comment type="caution">
    <text evidence="11">The sequence shown here is derived from an EMBL/GenBank/DDBJ whole genome shotgun (WGS) entry which is preliminary data.</text>
</comment>
<keyword evidence="7 9" id="KW-0472">Membrane</keyword>
<protein>
    <recommendedName>
        <fullName evidence="10">Cyclic nucleotide-binding domain-containing protein</fullName>
    </recommendedName>
</protein>
<dbReference type="SMART" id="SM00248">
    <property type="entry name" value="ANK"/>
    <property type="match status" value="5"/>
</dbReference>
<dbReference type="InterPro" id="IPR000595">
    <property type="entry name" value="cNMP-bd_dom"/>
</dbReference>
<dbReference type="SUPFAM" id="SSF51206">
    <property type="entry name" value="cAMP-binding domain-like"/>
    <property type="match status" value="1"/>
</dbReference>
<dbReference type="PANTHER" id="PTHR45743:SF2">
    <property type="entry name" value="POTASSIUM CHANNEL AKT1"/>
    <property type="match status" value="1"/>
</dbReference>
<dbReference type="InterPro" id="IPR005821">
    <property type="entry name" value="Ion_trans_dom"/>
</dbReference>
<keyword evidence="4 9" id="KW-0812">Transmembrane</keyword>
<evidence type="ECO:0000256" key="1">
    <source>
        <dbReference type="ARBA" id="ARBA00004141"/>
    </source>
</evidence>
<dbReference type="PROSITE" id="PS50088">
    <property type="entry name" value="ANK_REPEAT"/>
    <property type="match status" value="4"/>
</dbReference>
<dbReference type="Gene3D" id="1.10.287.70">
    <property type="match status" value="1"/>
</dbReference>
<evidence type="ECO:0000256" key="9">
    <source>
        <dbReference type="SAM" id="Phobius"/>
    </source>
</evidence>
<dbReference type="PROSITE" id="PS50297">
    <property type="entry name" value="ANK_REP_REGION"/>
    <property type="match status" value="3"/>
</dbReference>
<dbReference type="Pfam" id="PF13637">
    <property type="entry name" value="Ank_4"/>
    <property type="match status" value="1"/>
</dbReference>
<dbReference type="SMART" id="SM00100">
    <property type="entry name" value="cNMP"/>
    <property type="match status" value="1"/>
</dbReference>
<evidence type="ECO:0000259" key="10">
    <source>
        <dbReference type="PROSITE" id="PS50042"/>
    </source>
</evidence>
<dbReference type="EMBL" id="JALLAZ020001110">
    <property type="protein sequence ID" value="KAL3780519.1"/>
    <property type="molecule type" value="Genomic_DNA"/>
</dbReference>
<evidence type="ECO:0000256" key="4">
    <source>
        <dbReference type="ARBA" id="ARBA00022692"/>
    </source>
</evidence>
<dbReference type="Pfam" id="PF12796">
    <property type="entry name" value="Ank_2"/>
    <property type="match status" value="1"/>
</dbReference>
<keyword evidence="12" id="KW-1185">Reference proteome</keyword>
<feature type="repeat" description="ANK" evidence="8">
    <location>
        <begin position="626"/>
        <end position="658"/>
    </location>
</feature>
<comment type="similarity">
    <text evidence="2">Belongs to the potassium channel family. Plant (TC 1.A.1.4) subfamily.</text>
</comment>
<name>A0ABD3NX15_9STRA</name>
<feature type="transmembrane region" description="Helical" evidence="9">
    <location>
        <begin position="124"/>
        <end position="142"/>
    </location>
</feature>
<dbReference type="PANTHER" id="PTHR45743">
    <property type="entry name" value="POTASSIUM CHANNEL AKT1"/>
    <property type="match status" value="1"/>
</dbReference>
<keyword evidence="5 9" id="KW-1133">Transmembrane helix</keyword>
<keyword evidence="3" id="KW-0813">Transport</keyword>
<dbReference type="Gene3D" id="1.25.40.20">
    <property type="entry name" value="Ankyrin repeat-containing domain"/>
    <property type="match status" value="2"/>
</dbReference>
<sequence length="789" mass="88464">MSTEDGCESTPLAQHVSFEDSTWDSLHPVLKNYSALSCREVLSTQPSGVRGGSIHETNPDAIRLIVERMGNFQAIILPSSSHYQLWWNLTVAGAILTMFTTPYQVAFEESQSLFKQLADFLEKVLTLLFTVDIFVNFNLALYKDEVILLDRGRIATEYCRHLFWIDFVGVFPFVWVASLCAGILEASYESALMLSLFRLLQIVRTRRLVKFAEDLRYDARVSLLVYTLIRDFAAVVISCHIQACVMYFLARIYHFDDSTWLGPLIHSKENSLEAYVTSFYMCVTTFCTVGYGDFSPKNLLEKCFGSFFMLLNIAIAAWIIGSITLLVLKGDETSREYRDSLSVLHLYGTMHNFEETLMDRLKRQLRLDFDNREIADEQVLKHFPSQVRRKIMRRLYHGHLINSKIMTGIRPQFVDAFLTSCKVEIFSPGEEIVERGSIVSDLYLLVGGIAEVAATHNCSSFSEDFEHGEHTEPHPHISRLEAGDFIGEIGFFTESPQLFSVISVTVCKTLTLSRQSYQILAEDHPGSSGKILHNLLQKVESAAIEADLPKPLHVLRSGSAFENDHSMHHPEELDSLTAVKDLVKMHMRRRQDDDTTKLLFAASRGDTKTMSLMLGHGFDPNNTDYDSRTALMVASMKGNADAVKLLLKFNARPNEIDMNGISALMEATKHGHKQVMELLLNAGGELCMPECQAASVLCQAVFDCDIMLLKRLVKAGINVNAADYDKRTASHIAAAEGNAVAIQVLAEGGADLTLPDRWGNSVGYEANRSRSSQQLLELLEGSNVDIDNE</sequence>
<reference evidence="11 12" key="1">
    <citation type="submission" date="2024-10" db="EMBL/GenBank/DDBJ databases">
        <title>Updated reference genomes for cyclostephanoid diatoms.</title>
        <authorList>
            <person name="Roberts W.R."/>
            <person name="Alverson A.J."/>
        </authorList>
    </citation>
    <scope>NUCLEOTIDE SEQUENCE [LARGE SCALE GENOMIC DNA]</scope>
    <source>
        <strain evidence="11 12">AJA276-08</strain>
    </source>
</reference>
<gene>
    <name evidence="11" type="ORF">ACHAW5_007165</name>
</gene>
<evidence type="ECO:0000256" key="2">
    <source>
        <dbReference type="ARBA" id="ARBA00007929"/>
    </source>
</evidence>
<feature type="repeat" description="ANK" evidence="8">
    <location>
        <begin position="593"/>
        <end position="625"/>
    </location>
</feature>
<evidence type="ECO:0000256" key="6">
    <source>
        <dbReference type="ARBA" id="ARBA00023065"/>
    </source>
</evidence>
<dbReference type="Proteomes" id="UP001530315">
    <property type="component" value="Unassembled WGS sequence"/>
</dbReference>
<dbReference type="AlphaFoldDB" id="A0ABD3NX15"/>
<keyword evidence="8" id="KW-0040">ANK repeat</keyword>
<dbReference type="InterPro" id="IPR002110">
    <property type="entry name" value="Ankyrin_rpt"/>
</dbReference>